<reference evidence="4" key="1">
    <citation type="submission" date="2017-02" db="EMBL/GenBank/DDBJ databases">
        <authorList>
            <person name="Varghese N."/>
            <person name="Submissions S."/>
        </authorList>
    </citation>
    <scope>NUCLEOTIDE SEQUENCE [LARGE SCALE GENOMIC DNA]</scope>
    <source>
        <strain evidence="4">ATCC 27094</strain>
    </source>
</reference>
<dbReference type="EMBL" id="FUWJ01000009">
    <property type="protein sequence ID" value="SKA30197.1"/>
    <property type="molecule type" value="Genomic_DNA"/>
</dbReference>
<feature type="compositionally biased region" description="Pro residues" evidence="1">
    <location>
        <begin position="76"/>
        <end position="87"/>
    </location>
</feature>
<proteinExistence type="predicted"/>
<organism evidence="3 4">
    <name type="scientific">Enhydrobacter aerosaccus</name>
    <dbReference type="NCBI Taxonomy" id="225324"/>
    <lineage>
        <taxon>Bacteria</taxon>
        <taxon>Pseudomonadati</taxon>
        <taxon>Pseudomonadota</taxon>
        <taxon>Alphaproteobacteria</taxon>
        <taxon>Hyphomicrobiales</taxon>
        <taxon>Enhydrobacter</taxon>
    </lineage>
</organism>
<gene>
    <name evidence="3" type="ORF">SAMN02745126_04904</name>
</gene>
<keyword evidence="4" id="KW-1185">Reference proteome</keyword>
<dbReference type="Proteomes" id="UP000190092">
    <property type="component" value="Unassembled WGS sequence"/>
</dbReference>
<evidence type="ECO:0000313" key="3">
    <source>
        <dbReference type="EMBL" id="SKA30197.1"/>
    </source>
</evidence>
<name>A0A1T4SPT8_9HYPH</name>
<evidence type="ECO:0000256" key="2">
    <source>
        <dbReference type="SAM" id="SignalP"/>
    </source>
</evidence>
<feature type="compositionally biased region" description="Pro residues" evidence="1">
    <location>
        <begin position="40"/>
        <end position="63"/>
    </location>
</feature>
<dbReference type="RefSeq" id="WP_085936661.1">
    <property type="nucleotide sequence ID" value="NZ_FUWJ01000009.1"/>
</dbReference>
<dbReference type="InterPro" id="IPR012899">
    <property type="entry name" value="LTXXQ"/>
</dbReference>
<keyword evidence="2" id="KW-0732">Signal</keyword>
<evidence type="ECO:0000313" key="4">
    <source>
        <dbReference type="Proteomes" id="UP000190092"/>
    </source>
</evidence>
<dbReference type="GO" id="GO:0042597">
    <property type="term" value="C:periplasmic space"/>
    <property type="evidence" value="ECO:0007669"/>
    <property type="project" value="InterPro"/>
</dbReference>
<sequence length="208" mass="22094">MNRFYLLFGTTVALVASAWTVSGLAQDAGPRPPIGLFGAAPPPAPPGGAMLPPLPPPFPPPGPMAGVEFDDIDDFGPPPPPPPPPGMPGHGPRPGRQPADMCLDRMAAKAALVAYTKARLNLTSEQLGAWQEVETVLGGARQDERAACAKPLPNPEQVDALQRNEGLRTRLASQLDRLNKLDGPMHKLVALLSPEQRQVLDRLPPLPF</sequence>
<dbReference type="Pfam" id="PF07813">
    <property type="entry name" value="LTXXQ"/>
    <property type="match status" value="1"/>
</dbReference>
<protein>
    <submittedName>
        <fullName evidence="3">LTXXQ motif family protein</fullName>
    </submittedName>
</protein>
<accession>A0A1T4SPT8</accession>
<feature type="signal peptide" evidence="2">
    <location>
        <begin position="1"/>
        <end position="25"/>
    </location>
</feature>
<feature type="region of interest" description="Disordered" evidence="1">
    <location>
        <begin position="35"/>
        <end position="99"/>
    </location>
</feature>
<feature type="chain" id="PRO_5012188311" evidence="2">
    <location>
        <begin position="26"/>
        <end position="208"/>
    </location>
</feature>
<evidence type="ECO:0000256" key="1">
    <source>
        <dbReference type="SAM" id="MobiDB-lite"/>
    </source>
</evidence>
<dbReference type="AlphaFoldDB" id="A0A1T4SPT8"/>